<organism evidence="2 3">
    <name type="scientific">Amanita muscaria (strain Koide BX008)</name>
    <dbReference type="NCBI Taxonomy" id="946122"/>
    <lineage>
        <taxon>Eukaryota</taxon>
        <taxon>Fungi</taxon>
        <taxon>Dikarya</taxon>
        <taxon>Basidiomycota</taxon>
        <taxon>Agaricomycotina</taxon>
        <taxon>Agaricomycetes</taxon>
        <taxon>Agaricomycetidae</taxon>
        <taxon>Agaricales</taxon>
        <taxon>Pluteineae</taxon>
        <taxon>Amanitaceae</taxon>
        <taxon>Amanita</taxon>
    </lineage>
</organism>
<proteinExistence type="predicted"/>
<feature type="compositionally biased region" description="Acidic residues" evidence="1">
    <location>
        <begin position="113"/>
        <end position="125"/>
    </location>
</feature>
<evidence type="ECO:0000313" key="3">
    <source>
        <dbReference type="Proteomes" id="UP000054549"/>
    </source>
</evidence>
<protein>
    <recommendedName>
        <fullName evidence="4">Protein kinase domain-containing protein</fullName>
    </recommendedName>
</protein>
<reference evidence="2 3" key="1">
    <citation type="submission" date="2014-04" db="EMBL/GenBank/DDBJ databases">
        <title>Evolutionary Origins and Diversification of the Mycorrhizal Mutualists.</title>
        <authorList>
            <consortium name="DOE Joint Genome Institute"/>
            <consortium name="Mycorrhizal Genomics Consortium"/>
            <person name="Kohler A."/>
            <person name="Kuo A."/>
            <person name="Nagy L.G."/>
            <person name="Floudas D."/>
            <person name="Copeland A."/>
            <person name="Barry K.W."/>
            <person name="Cichocki N."/>
            <person name="Veneault-Fourrey C."/>
            <person name="LaButti K."/>
            <person name="Lindquist E.A."/>
            <person name="Lipzen A."/>
            <person name="Lundell T."/>
            <person name="Morin E."/>
            <person name="Murat C."/>
            <person name="Riley R."/>
            <person name="Ohm R."/>
            <person name="Sun H."/>
            <person name="Tunlid A."/>
            <person name="Henrissat B."/>
            <person name="Grigoriev I.V."/>
            <person name="Hibbett D.S."/>
            <person name="Martin F."/>
        </authorList>
    </citation>
    <scope>NUCLEOTIDE SEQUENCE [LARGE SCALE GENOMIC DNA]</scope>
    <source>
        <strain evidence="2 3">Koide BX008</strain>
    </source>
</reference>
<dbReference type="SUPFAM" id="SSF56112">
    <property type="entry name" value="Protein kinase-like (PK-like)"/>
    <property type="match status" value="1"/>
</dbReference>
<gene>
    <name evidence="2" type="ORF">M378DRAFT_162513</name>
</gene>
<dbReference type="InParanoid" id="A0A0C2WTA4"/>
<evidence type="ECO:0008006" key="4">
    <source>
        <dbReference type="Google" id="ProtNLM"/>
    </source>
</evidence>
<dbReference type="InterPro" id="IPR011009">
    <property type="entry name" value="Kinase-like_dom_sf"/>
</dbReference>
<evidence type="ECO:0000313" key="2">
    <source>
        <dbReference type="EMBL" id="KIL64947.1"/>
    </source>
</evidence>
<keyword evidence="3" id="KW-1185">Reference proteome</keyword>
<dbReference type="EMBL" id="KN818245">
    <property type="protein sequence ID" value="KIL64947.1"/>
    <property type="molecule type" value="Genomic_DNA"/>
</dbReference>
<dbReference type="OrthoDB" id="3269050at2759"/>
<dbReference type="HOGENOM" id="CLU_054599_1_0_1"/>
<dbReference type="STRING" id="946122.A0A0C2WTA4"/>
<feature type="region of interest" description="Disordered" evidence="1">
    <location>
        <begin position="101"/>
        <end position="125"/>
    </location>
</feature>
<dbReference type="Proteomes" id="UP000054549">
    <property type="component" value="Unassembled WGS sequence"/>
</dbReference>
<dbReference type="AlphaFoldDB" id="A0A0C2WTA4"/>
<sequence>MTPVTHELPDYYQPGASLLLHLEPTNTPLSLRVLRAFTPFTMGQTILVELDPGKNSSAYLFLPQTFILKVLDTKFYSYRLPKGSSPARPWTLGAEITAAAARKKQNRSRDPDFEPWETPEDDDAPGWEEWYYQQAEAQYHGEISAYDCLKVFQGTTLIHCYGTGPLQLSQRAIAPRALLLEFIPDAKTLDQVDPKAVSASLIHSLLETTEQFGKLGVIHCNIIPSNILFSPCNHPVRAVIIDFGESGIREDENDEEWQKIVRFESDADWMRERLQRFLGDVVPCAS</sequence>
<evidence type="ECO:0000256" key="1">
    <source>
        <dbReference type="SAM" id="MobiDB-lite"/>
    </source>
</evidence>
<name>A0A0C2WTA4_AMAMK</name>
<dbReference type="Gene3D" id="1.10.510.10">
    <property type="entry name" value="Transferase(Phosphotransferase) domain 1"/>
    <property type="match status" value="1"/>
</dbReference>
<accession>A0A0C2WTA4</accession>